<feature type="compositionally biased region" description="Basic residues" evidence="1">
    <location>
        <begin position="283"/>
        <end position="298"/>
    </location>
</feature>
<accession>A0A2U1PDK8</accession>
<keyword evidence="4" id="KW-1185">Reference proteome</keyword>
<dbReference type="Pfam" id="PF14214">
    <property type="entry name" value="Helitron_like_N"/>
    <property type="match status" value="1"/>
</dbReference>
<feature type="region of interest" description="Disordered" evidence="1">
    <location>
        <begin position="247"/>
        <end position="305"/>
    </location>
</feature>
<gene>
    <name evidence="3" type="ORF">CTI12_AA163510</name>
</gene>
<feature type="compositionally biased region" description="Low complexity" evidence="1">
    <location>
        <begin position="253"/>
        <end position="272"/>
    </location>
</feature>
<reference evidence="3 4" key="1">
    <citation type="journal article" date="2018" name="Mol. Plant">
        <title>The genome of Artemisia annua provides insight into the evolution of Asteraceae family and artemisinin biosynthesis.</title>
        <authorList>
            <person name="Shen Q."/>
            <person name="Zhang L."/>
            <person name="Liao Z."/>
            <person name="Wang S."/>
            <person name="Yan T."/>
            <person name="Shi P."/>
            <person name="Liu M."/>
            <person name="Fu X."/>
            <person name="Pan Q."/>
            <person name="Wang Y."/>
            <person name="Lv Z."/>
            <person name="Lu X."/>
            <person name="Zhang F."/>
            <person name="Jiang W."/>
            <person name="Ma Y."/>
            <person name="Chen M."/>
            <person name="Hao X."/>
            <person name="Li L."/>
            <person name="Tang Y."/>
            <person name="Lv G."/>
            <person name="Zhou Y."/>
            <person name="Sun X."/>
            <person name="Brodelius P.E."/>
            <person name="Rose J.K.C."/>
            <person name="Tang K."/>
        </authorList>
    </citation>
    <scope>NUCLEOTIDE SEQUENCE [LARGE SCALE GENOMIC DNA]</scope>
    <source>
        <strain evidence="4">cv. Huhao1</strain>
        <tissue evidence="3">Leaf</tissue>
    </source>
</reference>
<evidence type="ECO:0000313" key="3">
    <source>
        <dbReference type="EMBL" id="PWA83855.1"/>
    </source>
</evidence>
<dbReference type="AlphaFoldDB" id="A0A2U1PDK8"/>
<feature type="region of interest" description="Disordered" evidence="1">
    <location>
        <begin position="1"/>
        <end position="35"/>
    </location>
</feature>
<evidence type="ECO:0000256" key="1">
    <source>
        <dbReference type="SAM" id="MobiDB-lite"/>
    </source>
</evidence>
<feature type="region of interest" description="Disordered" evidence="1">
    <location>
        <begin position="101"/>
        <end position="121"/>
    </location>
</feature>
<dbReference type="PANTHER" id="PTHR45786:SF74">
    <property type="entry name" value="ATP-DEPENDENT DNA HELICASE"/>
    <property type="match status" value="1"/>
</dbReference>
<name>A0A2U1PDK8_ARTAN</name>
<evidence type="ECO:0000313" key="4">
    <source>
        <dbReference type="Proteomes" id="UP000245207"/>
    </source>
</evidence>
<dbReference type="PANTHER" id="PTHR45786">
    <property type="entry name" value="DNA BINDING PROTEIN-LIKE"/>
    <property type="match status" value="1"/>
</dbReference>
<sequence length="598" mass="67197">MRTKQKARPRVASTSALESLATPIRTSDRPVETPTTVIGSQGIQCERVAALGGRKNDIDGTSYSIPSICDDICNRQTRQDRKQEQKLQDALLQKHVAVKRTHKRPAKEAQQLSQVAPKKQRVASSVGVHGGIRFSESLRTKNCPNSNADSHTACAFAADHRGFIGPMTPPANDKGKNKMYQYTDKDLISDELLSEIENNDISLLHEQYGCSYFNARVSLVPPTLAEGQGSSSSKPSGHVVSTMNQHITHSQVPSTPSVAPRSSSRARPGMPSQVRKAMPEVNRRHRSETRANRTRRARQGPPTTYMHMGQCNQVCRYCNAVFWQHERIARSSARNPEYHRCCNKGQHNKLVQVFRTARDRMSEFDIPDFKINLFGVVGARQYELPSGDSIGAIVFEGGTDVKTDFDVIIQKHGGSPKRINKLHPEYMSLHFPLIFIYGEPGYHLGLTLADTGDETTDAPKKMSMKMFYAYQLHDRRGQYSLITRSGRLFQEYVVTAYCSVEQSRLDYIREKQNDIRNDYMAGLKMEKESSIVSLPRSTGKEIMSEAESVSLSMLKPSDVDKTLKVKAYRKWTVTNQYGKPVLFCCMLIDQQVQSDALL</sequence>
<dbReference type="STRING" id="35608.A0A2U1PDK8"/>
<dbReference type="Proteomes" id="UP000245207">
    <property type="component" value="Unassembled WGS sequence"/>
</dbReference>
<feature type="domain" description="Helitron helicase-like" evidence="2">
    <location>
        <begin position="467"/>
        <end position="584"/>
    </location>
</feature>
<protein>
    <recommendedName>
        <fullName evidence="2">Helitron helicase-like domain-containing protein</fullName>
    </recommendedName>
</protein>
<proteinExistence type="predicted"/>
<comment type="caution">
    <text evidence="3">The sequence shown here is derived from an EMBL/GenBank/DDBJ whole genome shotgun (WGS) entry which is preliminary data.</text>
</comment>
<dbReference type="InterPro" id="IPR025476">
    <property type="entry name" value="Helitron_helicase-like"/>
</dbReference>
<dbReference type="EMBL" id="PKPP01001296">
    <property type="protein sequence ID" value="PWA83855.1"/>
    <property type="molecule type" value="Genomic_DNA"/>
</dbReference>
<organism evidence="3 4">
    <name type="scientific">Artemisia annua</name>
    <name type="common">Sweet wormwood</name>
    <dbReference type="NCBI Taxonomy" id="35608"/>
    <lineage>
        <taxon>Eukaryota</taxon>
        <taxon>Viridiplantae</taxon>
        <taxon>Streptophyta</taxon>
        <taxon>Embryophyta</taxon>
        <taxon>Tracheophyta</taxon>
        <taxon>Spermatophyta</taxon>
        <taxon>Magnoliopsida</taxon>
        <taxon>eudicotyledons</taxon>
        <taxon>Gunneridae</taxon>
        <taxon>Pentapetalae</taxon>
        <taxon>asterids</taxon>
        <taxon>campanulids</taxon>
        <taxon>Asterales</taxon>
        <taxon>Asteraceae</taxon>
        <taxon>Asteroideae</taxon>
        <taxon>Anthemideae</taxon>
        <taxon>Artemisiinae</taxon>
        <taxon>Artemisia</taxon>
    </lineage>
</organism>
<evidence type="ECO:0000259" key="2">
    <source>
        <dbReference type="Pfam" id="PF14214"/>
    </source>
</evidence>